<dbReference type="SMART" id="SM00387">
    <property type="entry name" value="HATPase_c"/>
    <property type="match status" value="1"/>
</dbReference>
<dbReference type="SUPFAM" id="SSF55874">
    <property type="entry name" value="ATPase domain of HSP90 chaperone/DNA topoisomerase II/histidine kinase"/>
    <property type="match status" value="1"/>
</dbReference>
<dbReference type="InterPro" id="IPR005467">
    <property type="entry name" value="His_kinase_dom"/>
</dbReference>
<feature type="domain" description="Histidine kinase" evidence="10">
    <location>
        <begin position="1"/>
        <end position="107"/>
    </location>
</feature>
<comment type="caution">
    <text evidence="11">The sequence shown here is derived from an EMBL/GenBank/DDBJ whole genome shotgun (WGS) entry which is preliminary data.</text>
</comment>
<dbReference type="InterPro" id="IPR050351">
    <property type="entry name" value="BphY/WalK/GraS-like"/>
</dbReference>
<keyword evidence="9" id="KW-0902">Two-component regulatory system</keyword>
<name>A0ABW5Q4D4_9BACI</name>
<comment type="catalytic activity">
    <reaction evidence="1">
        <text>ATP + protein L-histidine = ADP + protein N-phospho-L-histidine.</text>
        <dbReference type="EC" id="2.7.13.3"/>
    </reaction>
</comment>
<keyword evidence="5" id="KW-0808">Transferase</keyword>
<dbReference type="EMBL" id="JBHUMX010000042">
    <property type="protein sequence ID" value="MFD2630438.1"/>
    <property type="molecule type" value="Genomic_DNA"/>
</dbReference>
<organism evidence="11 12">
    <name type="scientific">Oceanobacillus kapialis</name>
    <dbReference type="NCBI Taxonomy" id="481353"/>
    <lineage>
        <taxon>Bacteria</taxon>
        <taxon>Bacillati</taxon>
        <taxon>Bacillota</taxon>
        <taxon>Bacilli</taxon>
        <taxon>Bacillales</taxon>
        <taxon>Bacillaceae</taxon>
        <taxon>Oceanobacillus</taxon>
    </lineage>
</organism>
<evidence type="ECO:0000313" key="12">
    <source>
        <dbReference type="Proteomes" id="UP001597451"/>
    </source>
</evidence>
<keyword evidence="8" id="KW-0067">ATP-binding</keyword>
<dbReference type="InterPro" id="IPR003594">
    <property type="entry name" value="HATPase_dom"/>
</dbReference>
<keyword evidence="4" id="KW-0597">Phosphoprotein</keyword>
<keyword evidence="12" id="KW-1185">Reference proteome</keyword>
<evidence type="ECO:0000256" key="6">
    <source>
        <dbReference type="ARBA" id="ARBA00022741"/>
    </source>
</evidence>
<keyword evidence="6" id="KW-0547">Nucleotide-binding</keyword>
<dbReference type="InterPro" id="IPR004358">
    <property type="entry name" value="Sig_transdc_His_kin-like_C"/>
</dbReference>
<dbReference type="GO" id="GO:0016301">
    <property type="term" value="F:kinase activity"/>
    <property type="evidence" value="ECO:0007669"/>
    <property type="project" value="UniProtKB-KW"/>
</dbReference>
<reference evidence="12" key="1">
    <citation type="journal article" date="2019" name="Int. J. Syst. Evol. Microbiol.">
        <title>The Global Catalogue of Microorganisms (GCM) 10K type strain sequencing project: providing services to taxonomists for standard genome sequencing and annotation.</title>
        <authorList>
            <consortium name="The Broad Institute Genomics Platform"/>
            <consortium name="The Broad Institute Genome Sequencing Center for Infectious Disease"/>
            <person name="Wu L."/>
            <person name="Ma J."/>
        </authorList>
    </citation>
    <scope>NUCLEOTIDE SEQUENCE [LARGE SCALE GENOMIC DNA]</scope>
    <source>
        <strain evidence="12">TISTR 1858</strain>
    </source>
</reference>
<dbReference type="Proteomes" id="UP001597451">
    <property type="component" value="Unassembled WGS sequence"/>
</dbReference>
<sequence length="107" mass="12243">MERVFDNIIRNAVSYSFPDSTITIEMKEENEGIHIRFENQGFTIPEEKLNRIFEQFYRLDSSRGTNTRGAGLGLAIAKEIVELHQGTISVSSSDDKIEFNIYLPKTL</sequence>
<evidence type="ECO:0000256" key="8">
    <source>
        <dbReference type="ARBA" id="ARBA00022840"/>
    </source>
</evidence>
<evidence type="ECO:0000259" key="10">
    <source>
        <dbReference type="PROSITE" id="PS50109"/>
    </source>
</evidence>
<evidence type="ECO:0000256" key="7">
    <source>
        <dbReference type="ARBA" id="ARBA00022777"/>
    </source>
</evidence>
<keyword evidence="7 11" id="KW-0418">Kinase</keyword>
<evidence type="ECO:0000256" key="4">
    <source>
        <dbReference type="ARBA" id="ARBA00022553"/>
    </source>
</evidence>
<evidence type="ECO:0000256" key="1">
    <source>
        <dbReference type="ARBA" id="ARBA00000085"/>
    </source>
</evidence>
<evidence type="ECO:0000313" key="11">
    <source>
        <dbReference type="EMBL" id="MFD2630438.1"/>
    </source>
</evidence>
<evidence type="ECO:0000256" key="5">
    <source>
        <dbReference type="ARBA" id="ARBA00022679"/>
    </source>
</evidence>
<evidence type="ECO:0000256" key="9">
    <source>
        <dbReference type="ARBA" id="ARBA00023012"/>
    </source>
</evidence>
<dbReference type="EC" id="2.7.13.3" evidence="3"/>
<proteinExistence type="predicted"/>
<dbReference type="InterPro" id="IPR036890">
    <property type="entry name" value="HATPase_C_sf"/>
</dbReference>
<dbReference type="PRINTS" id="PR00344">
    <property type="entry name" value="BCTRLSENSOR"/>
</dbReference>
<protein>
    <recommendedName>
        <fullName evidence="3">histidine kinase</fullName>
        <ecNumber evidence="3">2.7.13.3</ecNumber>
    </recommendedName>
</protein>
<dbReference type="Pfam" id="PF02518">
    <property type="entry name" value="HATPase_c"/>
    <property type="match status" value="1"/>
</dbReference>
<evidence type="ECO:0000256" key="3">
    <source>
        <dbReference type="ARBA" id="ARBA00012438"/>
    </source>
</evidence>
<comment type="subcellular location">
    <subcellularLocation>
        <location evidence="2">Membrane</location>
    </subcellularLocation>
</comment>
<accession>A0ABW5Q4D4</accession>
<dbReference type="Gene3D" id="3.30.565.10">
    <property type="entry name" value="Histidine kinase-like ATPase, C-terminal domain"/>
    <property type="match status" value="1"/>
</dbReference>
<dbReference type="PROSITE" id="PS50109">
    <property type="entry name" value="HIS_KIN"/>
    <property type="match status" value="1"/>
</dbReference>
<gene>
    <name evidence="11" type="ORF">ACFSUN_16760</name>
</gene>
<dbReference type="PANTHER" id="PTHR45453">
    <property type="entry name" value="PHOSPHATE REGULON SENSOR PROTEIN PHOR"/>
    <property type="match status" value="1"/>
</dbReference>
<dbReference type="PANTHER" id="PTHR45453:SF1">
    <property type="entry name" value="PHOSPHATE REGULON SENSOR PROTEIN PHOR"/>
    <property type="match status" value="1"/>
</dbReference>
<dbReference type="RefSeq" id="WP_379563696.1">
    <property type="nucleotide sequence ID" value="NZ_JBHUMX010000042.1"/>
</dbReference>
<evidence type="ECO:0000256" key="2">
    <source>
        <dbReference type="ARBA" id="ARBA00004370"/>
    </source>
</evidence>